<dbReference type="EMBL" id="CP104013">
    <property type="protein sequence ID" value="UYP44954.1"/>
    <property type="molecule type" value="Genomic_DNA"/>
</dbReference>
<reference evidence="1" key="1">
    <citation type="submission" date="2022-09" db="EMBL/GenBank/DDBJ databases">
        <title>Actin cytoskeleton and complex cell architecture in an #Asgard archaeon.</title>
        <authorList>
            <person name="Ponce Toledo R.I."/>
            <person name="Schleper C."/>
            <person name="Rodrigues Oliveira T."/>
            <person name="Wollweber F."/>
            <person name="Xu J."/>
            <person name="Rittmann S."/>
            <person name="Klingl A."/>
            <person name="Pilhofer M."/>
        </authorList>
    </citation>
    <scope>NUCLEOTIDE SEQUENCE</scope>
    <source>
        <strain evidence="1">B-35</strain>
    </source>
</reference>
<proteinExistence type="predicted"/>
<gene>
    <name evidence="1" type="ORF">NEF87_001239</name>
</gene>
<accession>A0ABY6HR44</accession>
<organism evidence="1 2">
    <name type="scientific">Candidatus Lokiarchaeum ossiferum</name>
    <dbReference type="NCBI Taxonomy" id="2951803"/>
    <lineage>
        <taxon>Archaea</taxon>
        <taxon>Promethearchaeati</taxon>
        <taxon>Promethearchaeota</taxon>
        <taxon>Promethearchaeia</taxon>
        <taxon>Promethearchaeales</taxon>
        <taxon>Promethearchaeaceae</taxon>
        <taxon>Candidatus Lokiarchaeum</taxon>
    </lineage>
</organism>
<keyword evidence="2" id="KW-1185">Reference proteome</keyword>
<protein>
    <recommendedName>
        <fullName evidence="3">Nucleotide-diphospho-sugar transferase domain-containing protein</fullName>
    </recommendedName>
</protein>
<dbReference type="SUPFAM" id="SSF53448">
    <property type="entry name" value="Nucleotide-diphospho-sugar transferases"/>
    <property type="match status" value="1"/>
</dbReference>
<dbReference type="InterPro" id="IPR029044">
    <property type="entry name" value="Nucleotide-diphossugar_trans"/>
</dbReference>
<name>A0ABY6HR44_9ARCH</name>
<dbReference type="Proteomes" id="UP001208689">
    <property type="component" value="Chromosome"/>
</dbReference>
<dbReference type="Gene3D" id="3.90.550.10">
    <property type="entry name" value="Spore Coat Polysaccharide Biosynthesis Protein SpsA, Chain A"/>
    <property type="match status" value="1"/>
</dbReference>
<evidence type="ECO:0008006" key="3">
    <source>
        <dbReference type="Google" id="ProtNLM"/>
    </source>
</evidence>
<evidence type="ECO:0000313" key="2">
    <source>
        <dbReference type="Proteomes" id="UP001208689"/>
    </source>
</evidence>
<evidence type="ECO:0000313" key="1">
    <source>
        <dbReference type="EMBL" id="UYP44954.1"/>
    </source>
</evidence>
<sequence>MYKLIYAFRSTKIDFRTILLAASIRSFAGKLNECPIIIAYNDEHTKISHEHQQILKTLNVSLISFQLSKDFHNDFFADFVKAAGIIEKKVYNETENLVWLGPDTLIFKEPTHFLLPEGIKIGYRPVHHINIGSLFGSPIDDYWNLIFRLCEVPTERFFPMETHVDLDIIRPYFNAGSIITRPKEGLFQIWWEKYQQWHQNKEYLELCKVKPANRIFFHQAILSGLILNRYTKNSLLKLPKNYNYPLHLHTQNSRKDKPKDFEDMITIRYENRDILENIALPNHIKTWISKELSKID</sequence>